<gene>
    <name evidence="9" type="ORF">ETAA1_28190</name>
</gene>
<keyword evidence="4 9" id="KW-0378">Hydrolase</keyword>
<proteinExistence type="predicted"/>
<dbReference type="InterPro" id="IPR029060">
    <property type="entry name" value="PIN-like_dom_sf"/>
</dbReference>
<dbReference type="Pfam" id="PF01938">
    <property type="entry name" value="TRAM"/>
    <property type="match status" value="1"/>
</dbReference>
<dbReference type="Gene3D" id="3.40.50.1010">
    <property type="entry name" value="5'-nuclease"/>
    <property type="match status" value="1"/>
</dbReference>
<feature type="transmembrane region" description="Helical" evidence="7">
    <location>
        <begin position="100"/>
        <end position="118"/>
    </location>
</feature>
<keyword evidence="7" id="KW-0472">Membrane</keyword>
<feature type="transmembrane region" description="Helical" evidence="7">
    <location>
        <begin position="61"/>
        <end position="80"/>
    </location>
</feature>
<evidence type="ECO:0000256" key="3">
    <source>
        <dbReference type="ARBA" id="ARBA00022722"/>
    </source>
</evidence>
<keyword evidence="2" id="KW-0808">Transferase</keyword>
<dbReference type="EC" id="3.1.-.-" evidence="9"/>
<keyword evidence="7" id="KW-0812">Transmembrane</keyword>
<dbReference type="InterPro" id="IPR002716">
    <property type="entry name" value="PIN_dom"/>
</dbReference>
<dbReference type="Pfam" id="PF01850">
    <property type="entry name" value="PIN"/>
    <property type="match status" value="1"/>
</dbReference>
<dbReference type="SMART" id="SM00670">
    <property type="entry name" value="PINc"/>
    <property type="match status" value="1"/>
</dbReference>
<accession>A0A517XTN5</accession>
<feature type="compositionally biased region" description="Low complexity" evidence="6">
    <location>
        <begin position="349"/>
        <end position="360"/>
    </location>
</feature>
<feature type="transmembrane region" description="Helical" evidence="7">
    <location>
        <begin position="31"/>
        <end position="49"/>
    </location>
</feature>
<name>A0A517XTN5_9BACT</name>
<feature type="region of interest" description="Disordered" evidence="6">
    <location>
        <begin position="337"/>
        <end position="371"/>
    </location>
</feature>
<dbReference type="OrthoDB" id="9780734at2"/>
<evidence type="ECO:0000313" key="9">
    <source>
        <dbReference type="EMBL" id="QDU20857.1"/>
    </source>
</evidence>
<keyword evidence="10" id="KW-1185">Reference proteome</keyword>
<reference evidence="9 10" key="1">
    <citation type="submission" date="2019-02" db="EMBL/GenBank/DDBJ databases">
        <title>Deep-cultivation of Planctomycetes and their phenomic and genomic characterization uncovers novel biology.</title>
        <authorList>
            <person name="Wiegand S."/>
            <person name="Jogler M."/>
            <person name="Boedeker C."/>
            <person name="Pinto D."/>
            <person name="Vollmers J."/>
            <person name="Rivas-Marin E."/>
            <person name="Kohn T."/>
            <person name="Peeters S.H."/>
            <person name="Heuer A."/>
            <person name="Rast P."/>
            <person name="Oberbeckmann S."/>
            <person name="Bunk B."/>
            <person name="Jeske O."/>
            <person name="Meyerdierks A."/>
            <person name="Storesund J.E."/>
            <person name="Kallscheuer N."/>
            <person name="Luecker S."/>
            <person name="Lage O.M."/>
            <person name="Pohl T."/>
            <person name="Merkel B.J."/>
            <person name="Hornburger P."/>
            <person name="Mueller R.-W."/>
            <person name="Bruemmer F."/>
            <person name="Labrenz M."/>
            <person name="Spormann A.M."/>
            <person name="Op den Camp H."/>
            <person name="Overmann J."/>
            <person name="Amann R."/>
            <person name="Jetten M.S.M."/>
            <person name="Mascher T."/>
            <person name="Medema M.H."/>
            <person name="Devos D.P."/>
            <person name="Kaster A.-K."/>
            <person name="Ovreas L."/>
            <person name="Rohde M."/>
            <person name="Galperin M.Y."/>
            <person name="Jogler C."/>
        </authorList>
    </citation>
    <scope>NUCLEOTIDE SEQUENCE [LARGE SCALE GENOMIC DNA]</scope>
    <source>
        <strain evidence="9 10">ETA_A1</strain>
    </source>
</reference>
<evidence type="ECO:0000313" key="10">
    <source>
        <dbReference type="Proteomes" id="UP000319576"/>
    </source>
</evidence>
<dbReference type="InterPro" id="IPR052041">
    <property type="entry name" value="Nucleic_acid_metab_PIN/TRAM"/>
</dbReference>
<dbReference type="GO" id="GO:0016787">
    <property type="term" value="F:hydrolase activity"/>
    <property type="evidence" value="ECO:0007669"/>
    <property type="project" value="UniProtKB-KW"/>
</dbReference>
<sequence>MLLWLLRGAYVALLLGVAAFAANVYFEDDHGKGVLVALGVIAVGALVMFTDVRERQKQITTISAVYFGLMLGLLLGWLFSLAVEPLLTYAFPYRPQAVQVSRVLVTLICCYVTISTLLQTKDEFRFIIPYVEFSKQVKGGRPLVLDTSVIIDGRIADVCDTRLIDTKLLVPRFVLQELQAIADSSDKLKRGRGRRGLDILKRLQTNPKIQLELHDGNVPELRTAERIKVDERLVILAKALGARVVTNDVNLNKVAQLQGVDVINLNELAIAMRTVALPGELMTVKLVKPGDQIGQAVGYLEDGTMVVVEQGRPLIGQDVPVVVTSVYPTPAGRMIFGRPDGRASGTNVSGSAAAAPPGSAVHDPLRPPSKP</sequence>
<dbReference type="SUPFAM" id="SSF88723">
    <property type="entry name" value="PIN domain-like"/>
    <property type="match status" value="1"/>
</dbReference>
<dbReference type="GO" id="GO:0004518">
    <property type="term" value="F:nuclease activity"/>
    <property type="evidence" value="ECO:0007669"/>
    <property type="project" value="UniProtKB-KW"/>
</dbReference>
<keyword evidence="3" id="KW-0540">Nuclease</keyword>
<dbReference type="KEGG" id="uli:ETAA1_28190"/>
<dbReference type="GO" id="GO:0016740">
    <property type="term" value="F:transferase activity"/>
    <property type="evidence" value="ECO:0007669"/>
    <property type="project" value="UniProtKB-KW"/>
</dbReference>
<dbReference type="CDD" id="cd09877">
    <property type="entry name" value="PIN_YacL-like"/>
    <property type="match status" value="1"/>
</dbReference>
<dbReference type="PROSITE" id="PS50926">
    <property type="entry name" value="TRAM"/>
    <property type="match status" value="1"/>
</dbReference>
<comment type="cofactor">
    <cofactor evidence="1">
        <name>Mg(2+)</name>
        <dbReference type="ChEBI" id="CHEBI:18420"/>
    </cofactor>
</comment>
<feature type="domain" description="TRAM" evidence="8">
    <location>
        <begin position="275"/>
        <end position="336"/>
    </location>
</feature>
<organism evidence="9 10">
    <name type="scientific">Urbifossiella limnaea</name>
    <dbReference type="NCBI Taxonomy" id="2528023"/>
    <lineage>
        <taxon>Bacteria</taxon>
        <taxon>Pseudomonadati</taxon>
        <taxon>Planctomycetota</taxon>
        <taxon>Planctomycetia</taxon>
        <taxon>Gemmatales</taxon>
        <taxon>Gemmataceae</taxon>
        <taxon>Urbifossiella</taxon>
    </lineage>
</organism>
<dbReference type="AlphaFoldDB" id="A0A517XTN5"/>
<dbReference type="RefSeq" id="WP_145239136.1">
    <property type="nucleotide sequence ID" value="NZ_CP036273.1"/>
</dbReference>
<dbReference type="PANTHER" id="PTHR11603:SF147">
    <property type="entry name" value="MEMBRANE PROTEIN"/>
    <property type="match status" value="1"/>
</dbReference>
<evidence type="ECO:0000256" key="4">
    <source>
        <dbReference type="ARBA" id="ARBA00022801"/>
    </source>
</evidence>
<evidence type="ECO:0000256" key="2">
    <source>
        <dbReference type="ARBA" id="ARBA00022679"/>
    </source>
</evidence>
<dbReference type="EMBL" id="CP036273">
    <property type="protein sequence ID" value="QDU20857.1"/>
    <property type="molecule type" value="Genomic_DNA"/>
</dbReference>
<evidence type="ECO:0000256" key="6">
    <source>
        <dbReference type="SAM" id="MobiDB-lite"/>
    </source>
</evidence>
<evidence type="ECO:0000256" key="5">
    <source>
        <dbReference type="ARBA" id="ARBA00022842"/>
    </source>
</evidence>
<dbReference type="PANTHER" id="PTHR11603">
    <property type="entry name" value="AAA FAMILY ATPASE"/>
    <property type="match status" value="1"/>
</dbReference>
<protein>
    <submittedName>
        <fullName evidence="9">Putative PIN and TRAM-domain containing protein</fullName>
        <ecNumber evidence="9">3.1.-.-</ecNumber>
    </submittedName>
</protein>
<dbReference type="Proteomes" id="UP000319576">
    <property type="component" value="Chromosome"/>
</dbReference>
<evidence type="ECO:0000256" key="7">
    <source>
        <dbReference type="SAM" id="Phobius"/>
    </source>
</evidence>
<keyword evidence="5" id="KW-0460">Magnesium</keyword>
<dbReference type="InterPro" id="IPR002792">
    <property type="entry name" value="TRAM_dom"/>
</dbReference>
<evidence type="ECO:0000259" key="8">
    <source>
        <dbReference type="PROSITE" id="PS50926"/>
    </source>
</evidence>
<keyword evidence="7" id="KW-1133">Transmembrane helix</keyword>
<evidence type="ECO:0000256" key="1">
    <source>
        <dbReference type="ARBA" id="ARBA00001946"/>
    </source>
</evidence>